<dbReference type="Proteomes" id="UP001200513">
    <property type="component" value="Chromosome"/>
</dbReference>
<dbReference type="PROSITE" id="PS00751">
    <property type="entry name" value="TCP1_2"/>
    <property type="match status" value="1"/>
</dbReference>
<dbReference type="NCBIfam" id="TIGR02339">
    <property type="entry name" value="thermosome_arch"/>
    <property type="match status" value="1"/>
</dbReference>
<dbReference type="Pfam" id="PF00118">
    <property type="entry name" value="Cpn60_TCP1"/>
    <property type="match status" value="1"/>
</dbReference>
<dbReference type="Gene3D" id="3.30.260.10">
    <property type="entry name" value="TCP-1-like chaperonin intermediate domain"/>
    <property type="match status" value="1"/>
</dbReference>
<dbReference type="NCBIfam" id="NF041083">
    <property type="entry name" value="thermosome_beta"/>
    <property type="match status" value="1"/>
</dbReference>
<keyword evidence="2 5" id="KW-0547">Nucleotide-binding</keyword>
<dbReference type="GO" id="GO:0032991">
    <property type="term" value="C:protein-containing complex"/>
    <property type="evidence" value="ECO:0007669"/>
    <property type="project" value="UniProtKB-ARBA"/>
</dbReference>
<dbReference type="InterPro" id="IPR017998">
    <property type="entry name" value="Chaperone_TCP-1"/>
</dbReference>
<dbReference type="FunFam" id="1.10.560.10:FF:000017">
    <property type="entry name" value="T-complex protein 1 subunit eta"/>
    <property type="match status" value="1"/>
</dbReference>
<keyword evidence="3 5" id="KW-0067">ATP-binding</keyword>
<dbReference type="InterPro" id="IPR002423">
    <property type="entry name" value="Cpn60/GroEL/TCP-1"/>
</dbReference>
<dbReference type="GO" id="GO:0016887">
    <property type="term" value="F:ATP hydrolysis activity"/>
    <property type="evidence" value="ECO:0007669"/>
    <property type="project" value="InterPro"/>
</dbReference>
<dbReference type="AlphaFoldDB" id="A0A9Y1FNL4"/>
<dbReference type="GO" id="GO:0005737">
    <property type="term" value="C:cytoplasm"/>
    <property type="evidence" value="ECO:0007669"/>
    <property type="project" value="UniProtKB-ARBA"/>
</dbReference>
<comment type="similarity">
    <text evidence="1 5">Belongs to the TCP-1 chaperonin family.</text>
</comment>
<evidence type="ECO:0000256" key="4">
    <source>
        <dbReference type="ARBA" id="ARBA00023186"/>
    </source>
</evidence>
<dbReference type="CDD" id="cd03343">
    <property type="entry name" value="cpn60"/>
    <property type="match status" value="1"/>
</dbReference>
<dbReference type="InterPro" id="IPR027413">
    <property type="entry name" value="GROEL-like_equatorial_sf"/>
</dbReference>
<dbReference type="InterPro" id="IPR002194">
    <property type="entry name" value="Chaperonin_TCP-1_CS"/>
</dbReference>
<dbReference type="SUPFAM" id="SSF52029">
    <property type="entry name" value="GroEL apical domain-like"/>
    <property type="match status" value="1"/>
</dbReference>
<reference evidence="6" key="1">
    <citation type="journal article" date="2022" name="Nat. Microbiol.">
        <title>Unique mobile elements and scalable gene flow at the prokaryote-eukaryote boundary revealed by circularized Asgard archaea genomes.</title>
        <authorList>
            <person name="Wu F."/>
            <person name="Speth D.R."/>
            <person name="Philosof A."/>
            <person name="Cremiere A."/>
            <person name="Narayanan A."/>
            <person name="Barco R.A."/>
            <person name="Connon S.A."/>
            <person name="Amend J.P."/>
            <person name="Antoshechkin I.A."/>
            <person name="Orphan V.J."/>
        </authorList>
    </citation>
    <scope>NUCLEOTIDE SEQUENCE</scope>
    <source>
        <strain evidence="6">PR6</strain>
    </source>
</reference>
<dbReference type="PROSITE" id="PS00995">
    <property type="entry name" value="TCP1_3"/>
    <property type="match status" value="1"/>
</dbReference>
<dbReference type="PANTHER" id="PTHR11353">
    <property type="entry name" value="CHAPERONIN"/>
    <property type="match status" value="1"/>
</dbReference>
<dbReference type="InterPro" id="IPR053374">
    <property type="entry name" value="TCP-1_chaperonin"/>
</dbReference>
<evidence type="ECO:0000256" key="1">
    <source>
        <dbReference type="ARBA" id="ARBA00008020"/>
    </source>
</evidence>
<dbReference type="PRINTS" id="PR00304">
    <property type="entry name" value="TCOMPLEXTCP1"/>
</dbReference>
<dbReference type="InterPro" id="IPR012714">
    <property type="entry name" value="Thermosome_arc"/>
</dbReference>
<evidence type="ECO:0000256" key="5">
    <source>
        <dbReference type="RuleBase" id="RU004187"/>
    </source>
</evidence>
<name>A0A9Y1FNL4_9ARCH</name>
<sequence>MYGQPIYILKEGTERTTGKDAQRNNISAAKAVAEAVRTALGPKGMDKMLVDGFSDATVTNDGVTILKEIEVQHPAAKFVIDLAKTQDQETGDGTTSVVVIAGELLKQAEELLDINIHPSLIIEGYKLAMEEVRNILEKIAIPVPFDDAEMMKNISMTSMSSKIIASEKEFMSDIVVEAVRSVTEDRDGKKIADIDNILIQKKRGGSIRDTELIKGLLIDKEFVHPDMPKKVTDAKILLLDKGLELSKTEIDAKLQISTPDQVQAFLDNEHQMLKEMAEKIIASGANVVLCQKGIDDIIQHYLAKAGISAVRRIKKSDMKKLARATGAKITTSLEDLSNYLGTAGLVEEVAIGDDHMIKITDCKDPKAVSILIRGGTEMVVNEAERAIHDALCVVRQIIHDEKAVAGGGAPEIEIAYRLAEFAKGQPSKIQKAVEQFAKAMEIIPRTLAENAGLDPIDILSDLYSKHSKNGTTFGVDPFSGSVADMKKLNVVEPISVKQQAINSASEAAMMILRIDDVIAAKELSGGPNPPGPGGEDFD</sequence>
<evidence type="ECO:0000256" key="3">
    <source>
        <dbReference type="ARBA" id="ARBA00022840"/>
    </source>
</evidence>
<accession>A0A9Y1FNL4</accession>
<protein>
    <submittedName>
        <fullName evidence="6">TCP-1/cpn60 chaperonin family protein</fullName>
    </submittedName>
</protein>
<proteinExistence type="inferred from homology"/>
<dbReference type="NCBIfam" id="NF041082">
    <property type="entry name" value="thermosome_alpha"/>
    <property type="match status" value="1"/>
</dbReference>
<dbReference type="InterPro" id="IPR054827">
    <property type="entry name" value="thermosome_alpha"/>
</dbReference>
<dbReference type="InterPro" id="IPR027410">
    <property type="entry name" value="TCP-1-like_intermed_sf"/>
</dbReference>
<dbReference type="EMBL" id="CP084167">
    <property type="protein sequence ID" value="UJG43271.1"/>
    <property type="molecule type" value="Genomic_DNA"/>
</dbReference>
<keyword evidence="4 5" id="KW-0143">Chaperone</keyword>
<dbReference type="Gene3D" id="3.50.7.10">
    <property type="entry name" value="GroEL"/>
    <property type="match status" value="1"/>
</dbReference>
<gene>
    <name evidence="6" type="ORF">K9W46_12975</name>
</gene>
<dbReference type="GO" id="GO:0051082">
    <property type="term" value="F:unfolded protein binding"/>
    <property type="evidence" value="ECO:0007669"/>
    <property type="project" value="InterPro"/>
</dbReference>
<organism evidence="6">
    <name type="scientific">Candidatus Heimdallarchaeum endolithica</name>
    <dbReference type="NCBI Taxonomy" id="2876572"/>
    <lineage>
        <taxon>Archaea</taxon>
        <taxon>Promethearchaeati</taxon>
        <taxon>Candidatus Heimdallarchaeota</taxon>
        <taxon>Candidatus Heimdallarchaeia (ex Rinke et al. 2021) (nom. nud.)</taxon>
        <taxon>Candidatus Heimdallarchaeales</taxon>
        <taxon>Candidatus Heimdallarchaeaceae</taxon>
        <taxon>Candidatus Heimdallarchaeum</taxon>
    </lineage>
</organism>
<dbReference type="Gene3D" id="1.10.560.10">
    <property type="entry name" value="GroEL-like equatorial domain"/>
    <property type="match status" value="1"/>
</dbReference>
<dbReference type="GO" id="GO:0140662">
    <property type="term" value="F:ATP-dependent protein folding chaperone"/>
    <property type="evidence" value="ECO:0007669"/>
    <property type="project" value="InterPro"/>
</dbReference>
<dbReference type="GO" id="GO:0005524">
    <property type="term" value="F:ATP binding"/>
    <property type="evidence" value="ECO:0007669"/>
    <property type="project" value="UniProtKB-KW"/>
</dbReference>
<dbReference type="SUPFAM" id="SSF54849">
    <property type="entry name" value="GroEL-intermediate domain like"/>
    <property type="match status" value="1"/>
</dbReference>
<dbReference type="InterPro" id="IPR027409">
    <property type="entry name" value="GroEL-like_apical_dom_sf"/>
</dbReference>
<dbReference type="SUPFAM" id="SSF48592">
    <property type="entry name" value="GroEL equatorial domain-like"/>
    <property type="match status" value="1"/>
</dbReference>
<evidence type="ECO:0000313" key="6">
    <source>
        <dbReference type="EMBL" id="UJG43271.1"/>
    </source>
</evidence>
<dbReference type="PROSITE" id="PS00750">
    <property type="entry name" value="TCP1_1"/>
    <property type="match status" value="1"/>
</dbReference>
<evidence type="ECO:0000256" key="2">
    <source>
        <dbReference type="ARBA" id="ARBA00022741"/>
    </source>
</evidence>